<dbReference type="EMBL" id="JADEXG010000002">
    <property type="protein sequence ID" value="MBE9075973.1"/>
    <property type="molecule type" value="Genomic_DNA"/>
</dbReference>
<keyword evidence="1" id="KW-0808">Transferase</keyword>
<name>A0A8J7AEL1_9CYAN</name>
<keyword evidence="2" id="KW-1185">Reference proteome</keyword>
<organism evidence="1 2">
    <name type="scientific">Vasconcelosia minhoensis LEGE 07310</name>
    <dbReference type="NCBI Taxonomy" id="915328"/>
    <lineage>
        <taxon>Bacteria</taxon>
        <taxon>Bacillati</taxon>
        <taxon>Cyanobacteriota</taxon>
        <taxon>Cyanophyceae</taxon>
        <taxon>Nodosilineales</taxon>
        <taxon>Cymatolegaceae</taxon>
        <taxon>Vasconcelosia</taxon>
        <taxon>Vasconcelosia minhoensis</taxon>
    </lineage>
</organism>
<dbReference type="GO" id="GO:0008168">
    <property type="term" value="F:methyltransferase activity"/>
    <property type="evidence" value="ECO:0007669"/>
    <property type="project" value="UniProtKB-KW"/>
</dbReference>
<keyword evidence="1" id="KW-0489">Methyltransferase</keyword>
<dbReference type="AlphaFoldDB" id="A0A8J7AEL1"/>
<dbReference type="Proteomes" id="UP000636505">
    <property type="component" value="Unassembled WGS sequence"/>
</dbReference>
<protein>
    <submittedName>
        <fullName evidence="1">SAM-dependent methyltransferase</fullName>
    </submittedName>
</protein>
<dbReference type="GO" id="GO:0032259">
    <property type="term" value="P:methylation"/>
    <property type="evidence" value="ECO:0007669"/>
    <property type="project" value="UniProtKB-KW"/>
</dbReference>
<evidence type="ECO:0000313" key="1">
    <source>
        <dbReference type="EMBL" id="MBE9075973.1"/>
    </source>
</evidence>
<comment type="caution">
    <text evidence="1">The sequence shown here is derived from an EMBL/GenBank/DDBJ whole genome shotgun (WGS) entry which is preliminary data.</text>
</comment>
<proteinExistence type="predicted"/>
<gene>
    <name evidence="1" type="ORF">IQ241_01445</name>
</gene>
<evidence type="ECO:0000313" key="2">
    <source>
        <dbReference type="Proteomes" id="UP000636505"/>
    </source>
</evidence>
<reference evidence="1" key="1">
    <citation type="submission" date="2020-10" db="EMBL/GenBank/DDBJ databases">
        <authorList>
            <person name="Castelo-Branco R."/>
            <person name="Eusebio N."/>
            <person name="Adriana R."/>
            <person name="Vieira A."/>
            <person name="Brugerolle De Fraissinette N."/>
            <person name="Rezende De Castro R."/>
            <person name="Schneider M.P."/>
            <person name="Vasconcelos V."/>
            <person name="Leao P.N."/>
        </authorList>
    </citation>
    <scope>NUCLEOTIDE SEQUENCE</scope>
    <source>
        <strain evidence="1">LEGE 07310</strain>
    </source>
</reference>
<accession>A0A8J7AEL1</accession>
<dbReference type="RefSeq" id="WP_193904637.1">
    <property type="nucleotide sequence ID" value="NZ_JADEXG010000002.1"/>
</dbReference>
<sequence>MKLDELVPWGRSLAEYSKMFALSEADLNTKILGCGDGPASFNAEMTEQGYAVTSIDPIYQFSAEQIRQRVQATYEPVISQVKQNADRYVWKDFRDADELGQVRLATMEKFLSDYAVGKAAGRYQCQALPSLAFADGQFELCLCSHLLFLYSELRSLNFHLASIQELLRVSQELRIFPLVMLNSERSPYLEPIIQEFTFQGFDAQIQPVSYEFQKGGRQMLKISQPGA</sequence>